<evidence type="ECO:0000313" key="13">
    <source>
        <dbReference type="EMBL" id="MBB3064706.1"/>
    </source>
</evidence>
<feature type="domain" description="General secretion pathway GspH" evidence="12">
    <location>
        <begin position="61"/>
        <end position="154"/>
    </location>
</feature>
<evidence type="ECO:0000256" key="5">
    <source>
        <dbReference type="ARBA" id="ARBA00022519"/>
    </source>
</evidence>
<evidence type="ECO:0000256" key="1">
    <source>
        <dbReference type="ARBA" id="ARBA00004377"/>
    </source>
</evidence>
<keyword evidence="8 11" id="KW-0472">Membrane</keyword>
<proteinExistence type="inferred from homology"/>
<keyword evidence="4" id="KW-0488">Methylation</keyword>
<comment type="similarity">
    <text evidence="9">Belongs to the GSP H family.</text>
</comment>
<dbReference type="GO" id="GO:0015628">
    <property type="term" value="P:protein secretion by the type II secretion system"/>
    <property type="evidence" value="ECO:0007669"/>
    <property type="project" value="InterPro"/>
</dbReference>
<evidence type="ECO:0000256" key="11">
    <source>
        <dbReference type="SAM" id="Phobius"/>
    </source>
</evidence>
<keyword evidence="3" id="KW-1003">Cell membrane</keyword>
<evidence type="ECO:0000256" key="9">
    <source>
        <dbReference type="ARBA" id="ARBA00025772"/>
    </source>
</evidence>
<feature type="transmembrane region" description="Helical" evidence="11">
    <location>
        <begin position="21"/>
        <end position="42"/>
    </location>
</feature>
<evidence type="ECO:0000256" key="2">
    <source>
        <dbReference type="ARBA" id="ARBA00021549"/>
    </source>
</evidence>
<organism evidence="13 14">
    <name type="scientific">Limibacillus halophilus</name>
    <dbReference type="NCBI Taxonomy" id="1579333"/>
    <lineage>
        <taxon>Bacteria</taxon>
        <taxon>Pseudomonadati</taxon>
        <taxon>Pseudomonadota</taxon>
        <taxon>Alphaproteobacteria</taxon>
        <taxon>Rhodospirillales</taxon>
        <taxon>Rhodovibrionaceae</taxon>
        <taxon>Limibacillus</taxon>
    </lineage>
</organism>
<dbReference type="PROSITE" id="PS00409">
    <property type="entry name" value="PROKAR_NTER_METHYL"/>
    <property type="match status" value="1"/>
</dbReference>
<keyword evidence="5" id="KW-0997">Cell inner membrane</keyword>
<reference evidence="13 14" key="1">
    <citation type="submission" date="2020-08" db="EMBL/GenBank/DDBJ databases">
        <title>Genomic Encyclopedia of Type Strains, Phase III (KMG-III): the genomes of soil and plant-associated and newly described type strains.</title>
        <authorList>
            <person name="Whitman W."/>
        </authorList>
    </citation>
    <scope>NUCLEOTIDE SEQUENCE [LARGE SCALE GENOMIC DNA]</scope>
    <source>
        <strain evidence="13 14">CECT 8803</strain>
    </source>
</reference>
<keyword evidence="6 11" id="KW-0812">Transmembrane</keyword>
<evidence type="ECO:0000256" key="3">
    <source>
        <dbReference type="ARBA" id="ARBA00022475"/>
    </source>
</evidence>
<accession>A0A839STJ2</accession>
<evidence type="ECO:0000256" key="8">
    <source>
        <dbReference type="ARBA" id="ARBA00023136"/>
    </source>
</evidence>
<dbReference type="Pfam" id="PF07963">
    <property type="entry name" value="N_methyl"/>
    <property type="match status" value="1"/>
</dbReference>
<dbReference type="AlphaFoldDB" id="A0A839STJ2"/>
<gene>
    <name evidence="13" type="ORF">FHR98_000978</name>
</gene>
<dbReference type="EMBL" id="JACHXA010000002">
    <property type="protein sequence ID" value="MBB3064706.1"/>
    <property type="molecule type" value="Genomic_DNA"/>
</dbReference>
<evidence type="ECO:0000259" key="12">
    <source>
        <dbReference type="Pfam" id="PF12019"/>
    </source>
</evidence>
<comment type="subcellular location">
    <subcellularLocation>
        <location evidence="1">Cell inner membrane</location>
        <topology evidence="1">Single-pass membrane protein</topology>
    </subcellularLocation>
</comment>
<dbReference type="Pfam" id="PF12019">
    <property type="entry name" value="GspH"/>
    <property type="match status" value="1"/>
</dbReference>
<dbReference type="InterPro" id="IPR012902">
    <property type="entry name" value="N_methyl_site"/>
</dbReference>
<keyword evidence="14" id="KW-1185">Reference proteome</keyword>
<dbReference type="InterPro" id="IPR022346">
    <property type="entry name" value="T2SS_GspH"/>
</dbReference>
<dbReference type="SUPFAM" id="SSF54523">
    <property type="entry name" value="Pili subunits"/>
    <property type="match status" value="1"/>
</dbReference>
<keyword evidence="7 11" id="KW-1133">Transmembrane helix</keyword>
<dbReference type="InterPro" id="IPR045584">
    <property type="entry name" value="Pilin-like"/>
</dbReference>
<dbReference type="GO" id="GO:0005886">
    <property type="term" value="C:plasma membrane"/>
    <property type="evidence" value="ECO:0007669"/>
    <property type="project" value="UniProtKB-SubCell"/>
</dbReference>
<dbReference type="GO" id="GO:0015627">
    <property type="term" value="C:type II protein secretion system complex"/>
    <property type="evidence" value="ECO:0007669"/>
    <property type="project" value="InterPro"/>
</dbReference>
<dbReference type="RefSeq" id="WP_183415505.1">
    <property type="nucleotide sequence ID" value="NZ_JACHXA010000002.1"/>
</dbReference>
<comment type="caution">
    <text evidence="13">The sequence shown here is derived from an EMBL/GenBank/DDBJ whole genome shotgun (WGS) entry which is preliminary data.</text>
</comment>
<protein>
    <recommendedName>
        <fullName evidence="2">Type II secretion system protein H</fullName>
    </recommendedName>
    <alternativeName>
        <fullName evidence="10">General secretion pathway protein H</fullName>
    </alternativeName>
</protein>
<evidence type="ECO:0000256" key="4">
    <source>
        <dbReference type="ARBA" id="ARBA00022481"/>
    </source>
</evidence>
<evidence type="ECO:0000256" key="6">
    <source>
        <dbReference type="ARBA" id="ARBA00022692"/>
    </source>
</evidence>
<dbReference type="Proteomes" id="UP000581135">
    <property type="component" value="Unassembled WGS sequence"/>
</dbReference>
<sequence>MARTRISRCSSKPRRHRDGQRGFTLLELLLVLTILGLSLAVLSPMLGAGSRGLGLERGGLELASALRQTRREAVTTVSERVLLMDLSSGTYRTDSGSLQRDFPANSDITVEAAGSEQLEESLMGIRFFPTGASTGGSILVKQADRSLSVTVDWLTGRVAIHGPE</sequence>
<evidence type="ECO:0000256" key="7">
    <source>
        <dbReference type="ARBA" id="ARBA00022989"/>
    </source>
</evidence>
<name>A0A839STJ2_9PROT</name>
<evidence type="ECO:0000256" key="10">
    <source>
        <dbReference type="ARBA" id="ARBA00030775"/>
    </source>
</evidence>
<dbReference type="NCBIfam" id="TIGR02532">
    <property type="entry name" value="IV_pilin_GFxxxE"/>
    <property type="match status" value="1"/>
</dbReference>
<evidence type="ECO:0000313" key="14">
    <source>
        <dbReference type="Proteomes" id="UP000581135"/>
    </source>
</evidence>